<accession>A0ABT7IF85</accession>
<reference evidence="1 2" key="1">
    <citation type="submission" date="2023-06" db="EMBL/GenBank/DDBJ databases">
        <title>Marinobacter azerbaijanicus a moderately halophilic, isolated from Urmia Lake in Azerbaijan region of Iran.</title>
        <authorList>
            <person name="Sanchez-Porro C."/>
            <person name="Aghdam E.M."/>
            <person name="Saheb S.M."/>
            <person name="Tarhriz V."/>
            <person name="Kazemi E."/>
            <person name="Ammozegar M.A."/>
            <person name="Ventosa A."/>
            <person name="Hejazi M.S."/>
        </authorList>
    </citation>
    <scope>NUCLEOTIDE SEQUENCE [LARGE SCALE GENOMIC DNA]</scope>
    <source>
        <strain evidence="1 2">TBZ242</strain>
    </source>
</reference>
<organism evidence="1 2">
    <name type="scientific">Marinobacter azerbaijanicus</name>
    <dbReference type="NCBI Taxonomy" id="3050455"/>
    <lineage>
        <taxon>Bacteria</taxon>
        <taxon>Pseudomonadati</taxon>
        <taxon>Pseudomonadota</taxon>
        <taxon>Gammaproteobacteria</taxon>
        <taxon>Pseudomonadales</taxon>
        <taxon>Marinobacteraceae</taxon>
        <taxon>Marinobacter</taxon>
    </lineage>
</organism>
<dbReference type="RefSeq" id="WP_285392118.1">
    <property type="nucleotide sequence ID" value="NZ_JASSVS010000009.1"/>
</dbReference>
<proteinExistence type="predicted"/>
<dbReference type="Proteomes" id="UP001227964">
    <property type="component" value="Unassembled WGS sequence"/>
</dbReference>
<name>A0ABT7IF85_9GAMM</name>
<protein>
    <submittedName>
        <fullName evidence="1">Uncharacterized protein</fullName>
    </submittedName>
</protein>
<gene>
    <name evidence="1" type="ORF">QPM17_16945</name>
</gene>
<sequence>MPRIGLALAFVLLLSGCASHFSLIIQPYSELSIEVPNEMFSSVKARDGELLFLRNNRIIGFVKSDEIPSTVSSDSALDTSMTLFESADQGSSKPVWIEKIPEAQVFGVVQGDFRTVFIVPDNQAQSLITFQGPTESSASIRINGAKISN</sequence>
<keyword evidence="2" id="KW-1185">Reference proteome</keyword>
<dbReference type="PROSITE" id="PS51257">
    <property type="entry name" value="PROKAR_LIPOPROTEIN"/>
    <property type="match status" value="1"/>
</dbReference>
<evidence type="ECO:0000313" key="2">
    <source>
        <dbReference type="Proteomes" id="UP001227964"/>
    </source>
</evidence>
<comment type="caution">
    <text evidence="1">The sequence shown here is derived from an EMBL/GenBank/DDBJ whole genome shotgun (WGS) entry which is preliminary data.</text>
</comment>
<dbReference type="EMBL" id="JASSVS010000009">
    <property type="protein sequence ID" value="MDL0432833.1"/>
    <property type="molecule type" value="Genomic_DNA"/>
</dbReference>
<evidence type="ECO:0000313" key="1">
    <source>
        <dbReference type="EMBL" id="MDL0432833.1"/>
    </source>
</evidence>